<proteinExistence type="predicted"/>
<evidence type="ECO:0000259" key="1">
    <source>
        <dbReference type="PROSITE" id="PS50862"/>
    </source>
</evidence>
<dbReference type="Pfam" id="PF13393">
    <property type="entry name" value="tRNA-synt_His"/>
    <property type="match status" value="1"/>
</dbReference>
<dbReference type="GO" id="GO:0004821">
    <property type="term" value="F:histidine-tRNA ligase activity"/>
    <property type="evidence" value="ECO:0007669"/>
    <property type="project" value="TreeGrafter"/>
</dbReference>
<dbReference type="InterPro" id="IPR006195">
    <property type="entry name" value="aa-tRNA-synth_II"/>
</dbReference>
<dbReference type="PROSITE" id="PS50862">
    <property type="entry name" value="AA_TRNA_LIGASE_II"/>
    <property type="match status" value="1"/>
</dbReference>
<protein>
    <recommendedName>
        <fullName evidence="1">Aminoacyl-transfer RNA synthetases class-II family profile domain-containing protein</fullName>
    </recommendedName>
</protein>
<gene>
    <name evidence="2" type="ORF">METZ01_LOCUS119724</name>
</gene>
<dbReference type="SUPFAM" id="SSF55681">
    <property type="entry name" value="Class II aaRS and biotin synthetases"/>
    <property type="match status" value="1"/>
</dbReference>
<dbReference type="InterPro" id="IPR045864">
    <property type="entry name" value="aa-tRNA-synth_II/BPL/LPL"/>
</dbReference>
<dbReference type="PIRSF" id="PIRSF001549">
    <property type="entry name" value="His-tRNA_synth"/>
    <property type="match status" value="1"/>
</dbReference>
<dbReference type="GO" id="GO:0006427">
    <property type="term" value="P:histidyl-tRNA aminoacylation"/>
    <property type="evidence" value="ECO:0007669"/>
    <property type="project" value="TreeGrafter"/>
</dbReference>
<dbReference type="InterPro" id="IPR004516">
    <property type="entry name" value="HisRS/HisZ"/>
</dbReference>
<dbReference type="PANTHER" id="PTHR43707">
    <property type="entry name" value="HISTIDYL-TRNA SYNTHETASE"/>
    <property type="match status" value="1"/>
</dbReference>
<dbReference type="PANTHER" id="PTHR43707:SF1">
    <property type="entry name" value="HISTIDINE--TRNA LIGASE, MITOCHONDRIAL-RELATED"/>
    <property type="match status" value="1"/>
</dbReference>
<organism evidence="2">
    <name type="scientific">marine metagenome</name>
    <dbReference type="NCBI Taxonomy" id="408172"/>
    <lineage>
        <taxon>unclassified sequences</taxon>
        <taxon>metagenomes</taxon>
        <taxon>ecological metagenomes</taxon>
    </lineage>
</organism>
<dbReference type="InterPro" id="IPR041715">
    <property type="entry name" value="HisRS-like_core"/>
</dbReference>
<reference evidence="2" key="1">
    <citation type="submission" date="2018-05" db="EMBL/GenBank/DDBJ databases">
        <authorList>
            <person name="Lanie J.A."/>
            <person name="Ng W.-L."/>
            <person name="Kazmierczak K.M."/>
            <person name="Andrzejewski T.M."/>
            <person name="Davidsen T.M."/>
            <person name="Wayne K.J."/>
            <person name="Tettelin H."/>
            <person name="Glass J.I."/>
            <person name="Rusch D."/>
            <person name="Podicherti R."/>
            <person name="Tsui H.-C.T."/>
            <person name="Winkler M.E."/>
        </authorList>
    </citation>
    <scope>NUCLEOTIDE SEQUENCE</scope>
</reference>
<feature type="domain" description="Aminoacyl-transfer RNA synthetases class-II family profile" evidence="1">
    <location>
        <begin position="31"/>
        <end position="393"/>
    </location>
</feature>
<sequence length="393" mass="43063">MDSANQDLNLFTSILPGMVDSSPETHHAKLNLTANISSILTKYGYDIFDCPIIESTELYAMKSGGELTSRLYSFVEPGGMSVSLRPEFTSSVIRFYVSNEAIHKKTVKKQYVGPVFRYSDSNQGLHQRQFTQQGCEIIGDPSIDSDVEILKLSLLALAESGLPKVTIKLGHMGYVRSILEDFDLSEALIGFTLSNLQVLSKNKSGIAGLAKMASQIGLINPGDDHQDTANIKTEEIPTSSLGRRRLEQITKRSHRKKSHSFSVEKYSEALESLSLFLSAFSGDLYNILNNLTADPIHKDAAEYFEIVIKASGNVTDMEVDFIVDCAAQRGFTYYTGIIFDMEYVLDNKSIPLGGGGRYDGLVKLLGGPGEIPATGFAVNVDSLLSIITADEQK</sequence>
<dbReference type="GO" id="GO:0005737">
    <property type="term" value="C:cytoplasm"/>
    <property type="evidence" value="ECO:0007669"/>
    <property type="project" value="InterPro"/>
</dbReference>
<accession>A0A381XQE1</accession>
<evidence type="ECO:0000313" key="2">
    <source>
        <dbReference type="EMBL" id="SVA66870.1"/>
    </source>
</evidence>
<dbReference type="CDD" id="cd00773">
    <property type="entry name" value="HisRS-like_core"/>
    <property type="match status" value="1"/>
</dbReference>
<dbReference type="EMBL" id="UINC01015976">
    <property type="protein sequence ID" value="SVA66870.1"/>
    <property type="molecule type" value="Genomic_DNA"/>
</dbReference>
<dbReference type="AlphaFoldDB" id="A0A381XQE1"/>
<dbReference type="Gene3D" id="3.30.930.10">
    <property type="entry name" value="Bira Bifunctional Protein, Domain 2"/>
    <property type="match status" value="1"/>
</dbReference>
<name>A0A381XQE1_9ZZZZ</name>